<gene>
    <name evidence="1" type="ORF">CR513_38467</name>
</gene>
<protein>
    <submittedName>
        <fullName evidence="1">Uncharacterized protein</fullName>
    </submittedName>
</protein>
<comment type="caution">
    <text evidence="1">The sequence shown here is derived from an EMBL/GenBank/DDBJ whole genome shotgun (WGS) entry which is preliminary data.</text>
</comment>
<feature type="non-terminal residue" evidence="1">
    <location>
        <position position="1"/>
    </location>
</feature>
<proteinExistence type="predicted"/>
<evidence type="ECO:0000313" key="1">
    <source>
        <dbReference type="EMBL" id="RDX80917.1"/>
    </source>
</evidence>
<sequence length="59" mass="6387">MVGTARTLAPSTTNYDVGSATWADLRTAPLPSAMEVPSIEVKFTGSWKMTFYISCAILM</sequence>
<evidence type="ECO:0000313" key="2">
    <source>
        <dbReference type="Proteomes" id="UP000257109"/>
    </source>
</evidence>
<organism evidence="1 2">
    <name type="scientific">Mucuna pruriens</name>
    <name type="common">Velvet bean</name>
    <name type="synonym">Dolichos pruriens</name>
    <dbReference type="NCBI Taxonomy" id="157652"/>
    <lineage>
        <taxon>Eukaryota</taxon>
        <taxon>Viridiplantae</taxon>
        <taxon>Streptophyta</taxon>
        <taxon>Embryophyta</taxon>
        <taxon>Tracheophyta</taxon>
        <taxon>Spermatophyta</taxon>
        <taxon>Magnoliopsida</taxon>
        <taxon>eudicotyledons</taxon>
        <taxon>Gunneridae</taxon>
        <taxon>Pentapetalae</taxon>
        <taxon>rosids</taxon>
        <taxon>fabids</taxon>
        <taxon>Fabales</taxon>
        <taxon>Fabaceae</taxon>
        <taxon>Papilionoideae</taxon>
        <taxon>50 kb inversion clade</taxon>
        <taxon>NPAAA clade</taxon>
        <taxon>indigoferoid/millettioid clade</taxon>
        <taxon>Phaseoleae</taxon>
        <taxon>Mucuna</taxon>
    </lineage>
</organism>
<dbReference type="Proteomes" id="UP000257109">
    <property type="component" value="Unassembled WGS sequence"/>
</dbReference>
<dbReference type="OrthoDB" id="1732626at2759"/>
<name>A0A371FRF5_MUCPR</name>
<dbReference type="EMBL" id="QJKJ01008064">
    <property type="protein sequence ID" value="RDX80917.1"/>
    <property type="molecule type" value="Genomic_DNA"/>
</dbReference>
<accession>A0A371FRF5</accession>
<keyword evidence="2" id="KW-1185">Reference proteome</keyword>
<dbReference type="AlphaFoldDB" id="A0A371FRF5"/>
<reference evidence="1" key="1">
    <citation type="submission" date="2018-05" db="EMBL/GenBank/DDBJ databases">
        <title>Draft genome of Mucuna pruriens seed.</title>
        <authorList>
            <person name="Nnadi N.E."/>
            <person name="Vos R."/>
            <person name="Hasami M.H."/>
            <person name="Devisetty U.K."/>
            <person name="Aguiy J.C."/>
        </authorList>
    </citation>
    <scope>NUCLEOTIDE SEQUENCE [LARGE SCALE GENOMIC DNA]</scope>
    <source>
        <strain evidence="1">JCA_2017</strain>
    </source>
</reference>